<comment type="caution">
    <text evidence="2">The sequence shown here is derived from an EMBL/GenBank/DDBJ whole genome shotgun (WGS) entry which is preliminary data.</text>
</comment>
<accession>A0ABS4T5Z9</accession>
<organism evidence="2 3">
    <name type="scientific">Kibdelosporangium banguiense</name>
    <dbReference type="NCBI Taxonomy" id="1365924"/>
    <lineage>
        <taxon>Bacteria</taxon>
        <taxon>Bacillati</taxon>
        <taxon>Actinomycetota</taxon>
        <taxon>Actinomycetes</taxon>
        <taxon>Pseudonocardiales</taxon>
        <taxon>Pseudonocardiaceae</taxon>
        <taxon>Kibdelosporangium</taxon>
    </lineage>
</organism>
<dbReference type="EMBL" id="JAGINW010000001">
    <property type="protein sequence ID" value="MBP2319887.1"/>
    <property type="molecule type" value="Genomic_DNA"/>
</dbReference>
<feature type="domain" description="Beta-lactamase-related" evidence="1">
    <location>
        <begin position="12"/>
        <end position="307"/>
    </location>
</feature>
<name>A0ABS4T5Z9_9PSEU</name>
<dbReference type="RefSeq" id="WP_307854865.1">
    <property type="nucleotide sequence ID" value="NZ_JAGINW010000001.1"/>
</dbReference>
<proteinExistence type="predicted"/>
<gene>
    <name evidence="2" type="ORF">JOF56_000272</name>
</gene>
<protein>
    <submittedName>
        <fullName evidence="2">CubicO group peptidase (Beta-lactamase class C family)</fullName>
    </submittedName>
</protein>
<dbReference type="InterPro" id="IPR050491">
    <property type="entry name" value="AmpC-like"/>
</dbReference>
<sequence>MAGGIAEAELSDLLVALAHAHHVPGAQFALCHDGQRVAVATGEAEYGTGRPVTADLAFPIGSITKAFTATLAMILVADGDLELDVPIGELVPEVRGGPAAVITLRQLLSHTGGLDSGSAGAGSVRKLITQARLILPPGQAFSYSNTGYVLAGRLIETVTGMSWWQAIESILLRPLGIPPAFVSSPEPAERVVAAGHSVNADGRTRPVVQDITLAEAFAGALAVSATDLVTFGLMHVNGSPVLPAEYVREMREQVVDVFGLADGWGLGLARYDGWAGHDGTGDGTWCHLRFDPGSGTVAALTSNGSTGAGLWNDLVHELGRRGLPIPSGALMDVPEQTEPYPPGCVGRYLSGDTEYSIDARLRLSIDGEPVATIAFHEGLTFSLRDTRTGQTLYAGRCLASPETGAIDRIQINGRLARRT</sequence>
<dbReference type="PANTHER" id="PTHR46825:SF7">
    <property type="entry name" value="D-ALANYL-D-ALANINE CARBOXYPEPTIDASE"/>
    <property type="match status" value="1"/>
</dbReference>
<reference evidence="2 3" key="1">
    <citation type="submission" date="2021-03" db="EMBL/GenBank/DDBJ databases">
        <title>Sequencing the genomes of 1000 actinobacteria strains.</title>
        <authorList>
            <person name="Klenk H.-P."/>
        </authorList>
    </citation>
    <scope>NUCLEOTIDE SEQUENCE [LARGE SCALE GENOMIC DNA]</scope>
    <source>
        <strain evidence="2 3">DSM 46670</strain>
    </source>
</reference>
<dbReference type="SUPFAM" id="SSF56601">
    <property type="entry name" value="beta-lactamase/transpeptidase-like"/>
    <property type="match status" value="1"/>
</dbReference>
<dbReference type="Pfam" id="PF00144">
    <property type="entry name" value="Beta-lactamase"/>
    <property type="match status" value="1"/>
</dbReference>
<evidence type="ECO:0000313" key="3">
    <source>
        <dbReference type="Proteomes" id="UP001519332"/>
    </source>
</evidence>
<evidence type="ECO:0000313" key="2">
    <source>
        <dbReference type="EMBL" id="MBP2319887.1"/>
    </source>
</evidence>
<dbReference type="InterPro" id="IPR012338">
    <property type="entry name" value="Beta-lactam/transpept-like"/>
</dbReference>
<dbReference type="Gene3D" id="3.40.710.10">
    <property type="entry name" value="DD-peptidase/beta-lactamase superfamily"/>
    <property type="match status" value="1"/>
</dbReference>
<dbReference type="Proteomes" id="UP001519332">
    <property type="component" value="Unassembled WGS sequence"/>
</dbReference>
<keyword evidence="3" id="KW-1185">Reference proteome</keyword>
<dbReference type="InterPro" id="IPR001466">
    <property type="entry name" value="Beta-lactam-related"/>
</dbReference>
<dbReference type="PANTHER" id="PTHR46825">
    <property type="entry name" value="D-ALANYL-D-ALANINE-CARBOXYPEPTIDASE/ENDOPEPTIDASE AMPH"/>
    <property type="match status" value="1"/>
</dbReference>
<evidence type="ECO:0000259" key="1">
    <source>
        <dbReference type="Pfam" id="PF00144"/>
    </source>
</evidence>